<dbReference type="InterPro" id="IPR046555">
    <property type="entry name" value="DUF6709"/>
</dbReference>
<name>A0ABT1SLG5_9FIRM</name>
<accession>A0ABT1SLG5</accession>
<proteinExistence type="predicted"/>
<keyword evidence="1" id="KW-0812">Transmembrane</keyword>
<feature type="transmembrane region" description="Helical" evidence="1">
    <location>
        <begin position="170"/>
        <end position="192"/>
    </location>
</feature>
<organism evidence="2 3">
    <name type="scientific">Massilicoli timonensis</name>
    <dbReference type="NCBI Taxonomy" id="2015901"/>
    <lineage>
        <taxon>Bacteria</taxon>
        <taxon>Bacillati</taxon>
        <taxon>Bacillota</taxon>
        <taxon>Erysipelotrichia</taxon>
        <taxon>Erysipelotrichales</taxon>
        <taxon>Erysipelotrichaceae</taxon>
        <taxon>Massilicoli</taxon>
    </lineage>
</organism>
<dbReference type="Pfam" id="PF20456">
    <property type="entry name" value="DUF6709"/>
    <property type="match status" value="1"/>
</dbReference>
<reference evidence="2 3" key="1">
    <citation type="submission" date="2022-06" db="EMBL/GenBank/DDBJ databases">
        <title>Isolation of gut microbiota from human fecal samples.</title>
        <authorList>
            <person name="Pamer E.G."/>
            <person name="Barat B."/>
            <person name="Waligurski E."/>
            <person name="Medina S."/>
            <person name="Paddock L."/>
            <person name="Mostad J."/>
        </authorList>
    </citation>
    <scope>NUCLEOTIDE SEQUENCE [LARGE SCALE GENOMIC DNA]</scope>
    <source>
        <strain evidence="2 3">DFI.6.1</strain>
    </source>
</reference>
<keyword evidence="1" id="KW-0472">Membrane</keyword>
<comment type="caution">
    <text evidence="2">The sequence shown here is derived from an EMBL/GenBank/DDBJ whole genome shotgun (WGS) entry which is preliminary data.</text>
</comment>
<keyword evidence="1" id="KW-1133">Transmembrane helix</keyword>
<evidence type="ECO:0000256" key="1">
    <source>
        <dbReference type="SAM" id="Phobius"/>
    </source>
</evidence>
<dbReference type="EMBL" id="JANGCH010000009">
    <property type="protein sequence ID" value="MCQ5122061.1"/>
    <property type="molecule type" value="Genomic_DNA"/>
</dbReference>
<sequence length="346" mass="40672">MKQIIHTYRIHNLIKRVVVILFTLLLAMPAFVLIAQKVKYYNAPVRISYFYEALRRETDTDALQCLFQSDCLYNQRMDWRKQELYGPIAINGEKVYLIKMDDAYFAAMIADGNSEETVGGIHTQMDQKMREEIDRYVEEQGLVEEELQFSYHIAAYVLHQGYVGNLSKPLFWGFCIWIMAVVIGGVIMLILIRFNDEAKAYRAYRLLSVQNRREADREVCHLAQVKDLLFGAHLLYYRCKEKGAIHVLPYARIVWACYSKESILLYDRNHKKSRIPVSYEDYLRLQKNAPTALYGEEEINAHLAAHDFDALLEKAKQKKLDIWRKKQFPYQDQAFSEVKETEDEHD</sequence>
<keyword evidence="3" id="KW-1185">Reference proteome</keyword>
<dbReference type="Proteomes" id="UP001524435">
    <property type="component" value="Unassembled WGS sequence"/>
</dbReference>
<dbReference type="RefSeq" id="WP_256197947.1">
    <property type="nucleotide sequence ID" value="NZ_CANTYB010000043.1"/>
</dbReference>
<evidence type="ECO:0000313" key="3">
    <source>
        <dbReference type="Proteomes" id="UP001524435"/>
    </source>
</evidence>
<protein>
    <submittedName>
        <fullName evidence="2">Uncharacterized protein</fullName>
    </submittedName>
</protein>
<gene>
    <name evidence="2" type="ORF">NE663_07295</name>
</gene>
<evidence type="ECO:0000313" key="2">
    <source>
        <dbReference type="EMBL" id="MCQ5122061.1"/>
    </source>
</evidence>